<keyword evidence="2" id="KW-1185">Reference proteome</keyword>
<name>A0A5D2V5K4_GOSMU</name>
<dbReference type="EMBL" id="CM017653">
    <property type="protein sequence ID" value="TYI84647.1"/>
    <property type="molecule type" value="Genomic_DNA"/>
</dbReference>
<reference evidence="1 2" key="1">
    <citation type="submission" date="2019-07" db="EMBL/GenBank/DDBJ databases">
        <title>WGS assembly of Gossypium mustelinum.</title>
        <authorList>
            <person name="Chen Z.J."/>
            <person name="Sreedasyam A."/>
            <person name="Ando A."/>
            <person name="Song Q."/>
            <person name="De L."/>
            <person name="Hulse-Kemp A."/>
            <person name="Ding M."/>
            <person name="Ye W."/>
            <person name="Kirkbride R."/>
            <person name="Jenkins J."/>
            <person name="Plott C."/>
            <person name="Lovell J."/>
            <person name="Lin Y.-M."/>
            <person name="Vaughn R."/>
            <person name="Liu B."/>
            <person name="Li W."/>
            <person name="Simpson S."/>
            <person name="Scheffler B."/>
            <person name="Saski C."/>
            <person name="Grover C."/>
            <person name="Hu G."/>
            <person name="Conover J."/>
            <person name="Carlson J."/>
            <person name="Shu S."/>
            <person name="Boston L."/>
            <person name="Williams M."/>
            <person name="Peterson D."/>
            <person name="Mcgee K."/>
            <person name="Jones D."/>
            <person name="Wendel J."/>
            <person name="Stelly D."/>
            <person name="Grimwood J."/>
            <person name="Schmutz J."/>
        </authorList>
    </citation>
    <scope>NUCLEOTIDE SEQUENCE [LARGE SCALE GENOMIC DNA]</scope>
    <source>
        <strain evidence="1">1408120.09</strain>
    </source>
</reference>
<dbReference type="AlphaFoldDB" id="A0A5D2V5K4"/>
<sequence>RAFQFLASWVSHLDFNKFVCDIWRHDTNIASNITSLTTSLKKWNFDVFGHIIRRKRTIAYRIGKVQAALDCICSRYLLNLESKLHLEYEKILDEEELVWKQKSRMDGVHFGDRNTKLFHNKALIR</sequence>
<protein>
    <submittedName>
        <fullName evidence="1">Uncharacterized protein</fullName>
    </submittedName>
</protein>
<accession>A0A5D2V5K4</accession>
<evidence type="ECO:0000313" key="2">
    <source>
        <dbReference type="Proteomes" id="UP000323597"/>
    </source>
</evidence>
<evidence type="ECO:0000313" key="1">
    <source>
        <dbReference type="EMBL" id="TYI84647.1"/>
    </source>
</evidence>
<gene>
    <name evidence="1" type="ORF">E1A91_D05G379800v1</name>
</gene>
<dbReference type="Proteomes" id="UP000323597">
    <property type="component" value="Chromosome D05"/>
</dbReference>
<proteinExistence type="predicted"/>
<feature type="non-terminal residue" evidence="1">
    <location>
        <position position="1"/>
    </location>
</feature>
<organism evidence="1 2">
    <name type="scientific">Gossypium mustelinum</name>
    <name type="common">Cotton</name>
    <name type="synonym">Gossypium caicoense</name>
    <dbReference type="NCBI Taxonomy" id="34275"/>
    <lineage>
        <taxon>Eukaryota</taxon>
        <taxon>Viridiplantae</taxon>
        <taxon>Streptophyta</taxon>
        <taxon>Embryophyta</taxon>
        <taxon>Tracheophyta</taxon>
        <taxon>Spermatophyta</taxon>
        <taxon>Magnoliopsida</taxon>
        <taxon>eudicotyledons</taxon>
        <taxon>Gunneridae</taxon>
        <taxon>Pentapetalae</taxon>
        <taxon>rosids</taxon>
        <taxon>malvids</taxon>
        <taxon>Malvales</taxon>
        <taxon>Malvaceae</taxon>
        <taxon>Malvoideae</taxon>
        <taxon>Gossypium</taxon>
    </lineage>
</organism>